<protein>
    <submittedName>
        <fullName evidence="8">L-2,4-diaminobutyrate decarboxylase</fullName>
    </submittedName>
</protein>
<dbReference type="Pfam" id="PF00282">
    <property type="entry name" value="Pyridoxal_deC"/>
    <property type="match status" value="1"/>
</dbReference>
<evidence type="ECO:0000256" key="1">
    <source>
        <dbReference type="ARBA" id="ARBA00001933"/>
    </source>
</evidence>
<dbReference type="CDD" id="cd06450">
    <property type="entry name" value="DOPA_deC_like"/>
    <property type="match status" value="1"/>
</dbReference>
<proteinExistence type="inferred from homology"/>
<keyword evidence="3" id="KW-0210">Decarboxylase</keyword>
<gene>
    <name evidence="8" type="ORF">SAMN04488112_10563</name>
</gene>
<evidence type="ECO:0000256" key="6">
    <source>
        <dbReference type="PIRSR" id="PIRSR602129-50"/>
    </source>
</evidence>
<dbReference type="InterPro" id="IPR015422">
    <property type="entry name" value="PyrdxlP-dep_Trfase_small"/>
</dbReference>
<feature type="modified residue" description="N6-(pyridoxal phosphate)lysine" evidence="6">
    <location>
        <position position="317"/>
    </location>
</feature>
<dbReference type="Gene3D" id="3.40.640.10">
    <property type="entry name" value="Type I PLP-dependent aspartate aminotransferase-like (Major domain)"/>
    <property type="match status" value="1"/>
</dbReference>
<keyword evidence="9" id="KW-1185">Reference proteome</keyword>
<dbReference type="GO" id="GO:0004058">
    <property type="term" value="F:aromatic-L-amino-acid decarboxylase activity"/>
    <property type="evidence" value="ECO:0007669"/>
    <property type="project" value="UniProtKB-ARBA"/>
</dbReference>
<evidence type="ECO:0000256" key="3">
    <source>
        <dbReference type="ARBA" id="ARBA00022793"/>
    </source>
</evidence>
<dbReference type="STRING" id="1236220.SAMN04488112_10563"/>
<evidence type="ECO:0000313" key="8">
    <source>
        <dbReference type="EMBL" id="SDC25803.1"/>
    </source>
</evidence>
<dbReference type="OrthoDB" id="9803665at2"/>
<keyword evidence="5 7" id="KW-0456">Lyase</keyword>
<dbReference type="GO" id="GO:0030170">
    <property type="term" value="F:pyridoxal phosphate binding"/>
    <property type="evidence" value="ECO:0007669"/>
    <property type="project" value="InterPro"/>
</dbReference>
<dbReference type="InterPro" id="IPR021115">
    <property type="entry name" value="Pyridoxal-P_BS"/>
</dbReference>
<dbReference type="SUPFAM" id="SSF53383">
    <property type="entry name" value="PLP-dependent transferases"/>
    <property type="match status" value="1"/>
</dbReference>
<dbReference type="InterPro" id="IPR015421">
    <property type="entry name" value="PyrdxlP-dep_Trfase_major"/>
</dbReference>
<organism evidence="8 9">
    <name type="scientific">Melghirimyces thermohalophilus</name>
    <dbReference type="NCBI Taxonomy" id="1236220"/>
    <lineage>
        <taxon>Bacteria</taxon>
        <taxon>Bacillati</taxon>
        <taxon>Bacillota</taxon>
        <taxon>Bacilli</taxon>
        <taxon>Bacillales</taxon>
        <taxon>Thermoactinomycetaceae</taxon>
        <taxon>Melghirimyces</taxon>
    </lineage>
</organism>
<dbReference type="AlphaFoldDB" id="A0A1G6K4E4"/>
<dbReference type="PANTHER" id="PTHR45677">
    <property type="entry name" value="GLUTAMATE DECARBOXYLASE-RELATED"/>
    <property type="match status" value="1"/>
</dbReference>
<dbReference type="PANTHER" id="PTHR45677:SF8">
    <property type="entry name" value="CYSTEINE SULFINIC ACID DECARBOXYLASE"/>
    <property type="match status" value="1"/>
</dbReference>
<evidence type="ECO:0000256" key="7">
    <source>
        <dbReference type="RuleBase" id="RU000382"/>
    </source>
</evidence>
<dbReference type="EMBL" id="FMZA01000005">
    <property type="protein sequence ID" value="SDC25803.1"/>
    <property type="molecule type" value="Genomic_DNA"/>
</dbReference>
<dbReference type="GO" id="GO:0019752">
    <property type="term" value="P:carboxylic acid metabolic process"/>
    <property type="evidence" value="ECO:0007669"/>
    <property type="project" value="InterPro"/>
</dbReference>
<sequence>MTIRSNPALDSLFLNGSLISQSTYHQAMNAALQVISERYANLERPFSGIKVEELTDRMAGLNVCPEAGRDLETSLAEVGRLIAAHSVAVHHPACAAHLHCPPLIASLAAEAVISAMNQSMDSWDQSPAATLLETQMIEWLCDLFQYSGQAEGVFTSGGTQSNLMGLLLARNHFVATRLDWDIQQHGLPPQMKDLRILCSADAHFTVQQSASLLGLGRNAVVPIKTDAAHRMSVDDLDRQLTRLQEQDLLPFALVGTAGTTDFGSIDPLPQLAERAAEQDMWFHVDAAYGGALALSQHHRHRLAGIQQADSISVDFHKLFYQPISCGAFLVKEGARFEAIRLNADYLNPEEDEEEGTPNLVGKSIQTTRRFDALKLFLSLQHLGRARFAQMIEGTLQTATEAARLIAADPQLEAINPSPELNAVVFRYRPQSPHENLSYEAWRDQLNQDIRQILLSEGKAVVARTKVEGASSLKLTLLNPRTTLDDVQAILEEVKQTGKRLEQTKGEGVQHVRYVGTASHYAELS</sequence>
<evidence type="ECO:0000256" key="2">
    <source>
        <dbReference type="ARBA" id="ARBA00009533"/>
    </source>
</evidence>
<name>A0A1G6K4E4_9BACL</name>
<evidence type="ECO:0000256" key="4">
    <source>
        <dbReference type="ARBA" id="ARBA00022898"/>
    </source>
</evidence>
<dbReference type="RefSeq" id="WP_091567197.1">
    <property type="nucleotide sequence ID" value="NZ_FMZA01000005.1"/>
</dbReference>
<dbReference type="Proteomes" id="UP000199387">
    <property type="component" value="Unassembled WGS sequence"/>
</dbReference>
<dbReference type="PROSITE" id="PS00392">
    <property type="entry name" value="DDC_GAD_HDC_YDC"/>
    <property type="match status" value="1"/>
</dbReference>
<reference evidence="8 9" key="1">
    <citation type="submission" date="2016-10" db="EMBL/GenBank/DDBJ databases">
        <authorList>
            <person name="de Groot N.N."/>
        </authorList>
    </citation>
    <scope>NUCLEOTIDE SEQUENCE [LARGE SCALE GENOMIC DNA]</scope>
    <source>
        <strain evidence="8 9">DSM 45514</strain>
    </source>
</reference>
<dbReference type="Gene3D" id="1.20.1650.10">
    <property type="entry name" value="PLP-dependent transferases"/>
    <property type="match status" value="1"/>
</dbReference>
<dbReference type="GO" id="GO:0005737">
    <property type="term" value="C:cytoplasm"/>
    <property type="evidence" value="ECO:0007669"/>
    <property type="project" value="TreeGrafter"/>
</dbReference>
<dbReference type="Gene3D" id="3.90.1150.10">
    <property type="entry name" value="Aspartate Aminotransferase, domain 1"/>
    <property type="match status" value="1"/>
</dbReference>
<evidence type="ECO:0000256" key="5">
    <source>
        <dbReference type="ARBA" id="ARBA00023239"/>
    </source>
</evidence>
<evidence type="ECO:0000313" key="9">
    <source>
        <dbReference type="Proteomes" id="UP000199387"/>
    </source>
</evidence>
<dbReference type="InterPro" id="IPR015424">
    <property type="entry name" value="PyrdxlP-dep_Trfase"/>
</dbReference>
<keyword evidence="4 6" id="KW-0663">Pyridoxal phosphate</keyword>
<accession>A0A1G6K4E4</accession>
<comment type="cofactor">
    <cofactor evidence="1 6 7">
        <name>pyridoxal 5'-phosphate</name>
        <dbReference type="ChEBI" id="CHEBI:597326"/>
    </cofactor>
</comment>
<comment type="similarity">
    <text evidence="2 7">Belongs to the group II decarboxylase family.</text>
</comment>
<dbReference type="InterPro" id="IPR002129">
    <property type="entry name" value="PyrdxlP-dep_de-COase"/>
</dbReference>